<dbReference type="InterPro" id="IPR000926">
    <property type="entry name" value="RibA"/>
</dbReference>
<dbReference type="FunFam" id="3.40.50.10990:FF:000001">
    <property type="entry name" value="Riboflavin biosynthesis protein RibBA"/>
    <property type="match status" value="1"/>
</dbReference>
<keyword evidence="13 19" id="KW-0342">GTP-binding</keyword>
<dbReference type="GO" id="GO:0005525">
    <property type="term" value="F:GTP binding"/>
    <property type="evidence" value="ECO:0007669"/>
    <property type="project" value="UniProtKB-KW"/>
</dbReference>
<dbReference type="RefSeq" id="WP_038267543.1">
    <property type="nucleotide sequence ID" value="NZ_FSRH01000004.1"/>
</dbReference>
<dbReference type="NCBIfam" id="TIGR00506">
    <property type="entry name" value="ribB"/>
    <property type="match status" value="1"/>
</dbReference>
<dbReference type="GO" id="GO:0003935">
    <property type="term" value="F:GTP cyclohydrolase II activity"/>
    <property type="evidence" value="ECO:0007669"/>
    <property type="project" value="UniProtKB-UniRule"/>
</dbReference>
<comment type="function">
    <text evidence="17 19">Catalyzes the conversion of GTP to 2,5-diamino-6-ribosylamino-4(3H)-pyrimidinone 5'-phosphate (DARP), formate and pyrophosphate.</text>
</comment>
<feature type="binding site" evidence="19">
    <location>
        <begin position="26"/>
        <end position="27"/>
    </location>
    <ligand>
        <name>D-ribulose 5-phosphate</name>
        <dbReference type="ChEBI" id="CHEBI:58121"/>
    </ligand>
</feature>
<dbReference type="GO" id="GO:0030145">
    <property type="term" value="F:manganese ion binding"/>
    <property type="evidence" value="ECO:0007669"/>
    <property type="project" value="UniProtKB-UniRule"/>
</dbReference>
<keyword evidence="8 19" id="KW-0479">Metal-binding</keyword>
<organism evidence="21 22">
    <name type="scientific">Peptoclostridium litorale DSM 5388</name>
    <dbReference type="NCBI Taxonomy" id="1121324"/>
    <lineage>
        <taxon>Bacteria</taxon>
        <taxon>Bacillati</taxon>
        <taxon>Bacillota</taxon>
        <taxon>Clostridia</taxon>
        <taxon>Peptostreptococcales</taxon>
        <taxon>Peptoclostridiaceae</taxon>
        <taxon>Peptoclostridium</taxon>
    </lineage>
</organism>
<keyword evidence="15 19" id="KW-0456">Lyase</keyword>
<comment type="cofactor">
    <cofactor evidence="2">
        <name>Mn(2+)</name>
        <dbReference type="ChEBI" id="CHEBI:29035"/>
    </cofactor>
</comment>
<evidence type="ECO:0000256" key="9">
    <source>
        <dbReference type="ARBA" id="ARBA00022741"/>
    </source>
</evidence>
<keyword evidence="11 19" id="KW-0862">Zinc</keyword>
<feature type="site" description="Essential for DHBP synthase activity" evidence="19">
    <location>
        <position position="162"/>
    </location>
</feature>
<dbReference type="PANTHER" id="PTHR21327">
    <property type="entry name" value="GTP CYCLOHYDROLASE II-RELATED"/>
    <property type="match status" value="1"/>
</dbReference>
<feature type="site" description="Essential for DHBP synthase activity" evidence="19">
    <location>
        <position position="124"/>
    </location>
</feature>
<keyword evidence="14 19" id="KW-0464">Manganese</keyword>
<evidence type="ECO:0000256" key="13">
    <source>
        <dbReference type="ARBA" id="ARBA00023134"/>
    </source>
</evidence>
<keyword evidence="12 19" id="KW-0460">Magnesium</keyword>
<gene>
    <name evidence="19 21" type="primary">ribBA</name>
    <name evidence="21" type="ORF">CLIT_23c00370</name>
</gene>
<evidence type="ECO:0000256" key="18">
    <source>
        <dbReference type="ARBA" id="ARBA00049295"/>
    </source>
</evidence>
<comment type="catalytic activity">
    <reaction evidence="18 19">
        <text>GTP + 4 H2O = 2,5-diamino-6-hydroxy-4-(5-phosphoribosylamino)-pyrimidine + formate + 2 phosphate + 3 H(+)</text>
        <dbReference type="Rhea" id="RHEA:23704"/>
        <dbReference type="ChEBI" id="CHEBI:15377"/>
        <dbReference type="ChEBI" id="CHEBI:15378"/>
        <dbReference type="ChEBI" id="CHEBI:15740"/>
        <dbReference type="ChEBI" id="CHEBI:37565"/>
        <dbReference type="ChEBI" id="CHEBI:43474"/>
        <dbReference type="ChEBI" id="CHEBI:58614"/>
        <dbReference type="EC" id="3.5.4.25"/>
    </reaction>
</comment>
<feature type="binding site" evidence="19">
    <location>
        <position position="31"/>
    </location>
    <ligand>
        <name>D-ribulose 5-phosphate</name>
        <dbReference type="ChEBI" id="CHEBI:58121"/>
    </ligand>
</feature>
<name>A0A069RBY7_PEPLI</name>
<comment type="caution">
    <text evidence="21">The sequence shown here is derived from an EMBL/GenBank/DDBJ whole genome shotgun (WGS) entry which is preliminary data.</text>
</comment>
<comment type="catalytic activity">
    <reaction evidence="1 19">
        <text>D-ribulose 5-phosphate = (2S)-2-hydroxy-3-oxobutyl phosphate + formate + H(+)</text>
        <dbReference type="Rhea" id="RHEA:18457"/>
        <dbReference type="ChEBI" id="CHEBI:15378"/>
        <dbReference type="ChEBI" id="CHEBI:15740"/>
        <dbReference type="ChEBI" id="CHEBI:58121"/>
        <dbReference type="ChEBI" id="CHEBI:58830"/>
        <dbReference type="EC" id="4.1.99.12"/>
    </reaction>
</comment>
<dbReference type="HAMAP" id="MF_00180">
    <property type="entry name" value="RibB"/>
    <property type="match status" value="1"/>
</dbReference>
<feature type="binding site" evidence="19">
    <location>
        <begin position="138"/>
        <end position="142"/>
    </location>
    <ligand>
        <name>D-ribulose 5-phosphate</name>
        <dbReference type="ChEBI" id="CHEBI:58121"/>
    </ligand>
</feature>
<dbReference type="EMBL" id="JJMM01000026">
    <property type="protein sequence ID" value="KDR93765.1"/>
    <property type="molecule type" value="Genomic_DNA"/>
</dbReference>
<sequence length="397" mass="44293">MFSSIKDAIEDIKMGKMVIIVDDEDRENEGDFYIPAEYATPQAINFMITHGKGLVCMPIRKDMADRLGFENMVANNTDRKETAFTISVDHVDATTGISAYERSLTIRTIIDADSKKEDFTSPGHIFPLIAKEKGVLERRGHTEASVDLSRLAGFKPAGVICEIIKEDGSMARVNDLFEMAKEFDMKIITIEDLVEYIKQTEALVKRVASADMPTEHGTFEIVGYEDLVSGKEHIALVKGDVANCTPIVRIHSECLTGDVLGSLRCDCGKQLEMAMKEVEKNGCGVIIYLRQEGRGIGLLNKLKAYSLQDDGMDTVEANLALGFDEDLREYDIAYSILKDLGVEKISLMTNNPEKVEGVQKYGMQVEQIKGIEIKSCSHNHFYLKTKKEKMGHTLKEV</sequence>
<dbReference type="Pfam" id="PF00926">
    <property type="entry name" value="DHBP_synthase"/>
    <property type="match status" value="1"/>
</dbReference>
<feature type="binding site" evidence="19">
    <location>
        <position position="267"/>
    </location>
    <ligand>
        <name>Zn(2+)</name>
        <dbReference type="ChEBI" id="CHEBI:29105"/>
        <note>catalytic</note>
    </ligand>
</feature>
<dbReference type="EC" id="3.5.4.25" evidence="19"/>
<evidence type="ECO:0000256" key="3">
    <source>
        <dbReference type="ARBA" id="ARBA00002284"/>
    </source>
</evidence>
<dbReference type="GO" id="GO:0000287">
    <property type="term" value="F:magnesium ion binding"/>
    <property type="evidence" value="ECO:0007669"/>
    <property type="project" value="UniProtKB-UniRule"/>
</dbReference>
<dbReference type="InterPro" id="IPR000422">
    <property type="entry name" value="DHBP_synthase_RibB"/>
</dbReference>
<keyword evidence="22" id="KW-1185">Reference proteome</keyword>
<comment type="similarity">
    <text evidence="6 19">In the N-terminal section; belongs to the DHBP synthase family.</text>
</comment>
<comment type="cofactor">
    <cofactor evidence="19">
        <name>Zn(2+)</name>
        <dbReference type="ChEBI" id="CHEBI:29105"/>
    </cofactor>
    <text evidence="19">Binds 1 zinc ion per subunit.</text>
</comment>
<evidence type="ECO:0000256" key="2">
    <source>
        <dbReference type="ARBA" id="ARBA00001936"/>
    </source>
</evidence>
<keyword evidence="10 19" id="KW-0378">Hydrolase</keyword>
<comment type="pathway">
    <text evidence="4 19">Cofactor biosynthesis; riboflavin biosynthesis; 5-amino-6-(D-ribitylamino)uracil from GTP: step 1/4.</text>
</comment>
<evidence type="ECO:0000313" key="21">
    <source>
        <dbReference type="EMBL" id="KDR93765.1"/>
    </source>
</evidence>
<evidence type="ECO:0000256" key="17">
    <source>
        <dbReference type="ARBA" id="ARBA00043932"/>
    </source>
</evidence>
<dbReference type="GO" id="GO:0009231">
    <property type="term" value="P:riboflavin biosynthetic process"/>
    <property type="evidence" value="ECO:0007669"/>
    <property type="project" value="UniProtKB-UniRule"/>
</dbReference>
<dbReference type="STRING" id="1121324.CLIT_23c00370"/>
<feature type="active site" description="Nucleophile; for GTP cyclohydrolase activity" evidence="19">
    <location>
        <position position="328"/>
    </location>
</feature>
<dbReference type="InterPro" id="IPR017945">
    <property type="entry name" value="DHBP_synth_RibB-like_a/b_dom"/>
</dbReference>
<evidence type="ECO:0000256" key="16">
    <source>
        <dbReference type="ARBA" id="ARBA00023268"/>
    </source>
</evidence>
<comment type="function">
    <text evidence="3 19">Catalyzes the conversion of D-ribulose 5-phosphate to formate and 3,4-dihydroxy-2-butanone 4-phosphate.</text>
</comment>
<feature type="binding site" evidence="19">
    <location>
        <position position="265"/>
    </location>
    <ligand>
        <name>Zn(2+)</name>
        <dbReference type="ChEBI" id="CHEBI:29105"/>
        <note>catalytic</note>
    </ligand>
</feature>
<evidence type="ECO:0000256" key="11">
    <source>
        <dbReference type="ARBA" id="ARBA00022833"/>
    </source>
</evidence>
<keyword evidence="9 19" id="KW-0547">Nucleotide-binding</keyword>
<dbReference type="EC" id="4.1.99.12" evidence="19"/>
<dbReference type="AlphaFoldDB" id="A0A069RBY7"/>
<accession>A0A069RBY7</accession>
<feature type="binding site" evidence="19">
    <location>
        <position position="349"/>
    </location>
    <ligand>
        <name>GTP</name>
        <dbReference type="ChEBI" id="CHEBI:37565"/>
    </ligand>
</feature>
<dbReference type="GO" id="GO:0008686">
    <property type="term" value="F:3,4-dihydroxy-2-butanone-4-phosphate synthase activity"/>
    <property type="evidence" value="ECO:0007669"/>
    <property type="project" value="UniProtKB-UniRule"/>
</dbReference>
<feature type="binding site" evidence="19">
    <location>
        <position position="254"/>
    </location>
    <ligand>
        <name>Zn(2+)</name>
        <dbReference type="ChEBI" id="CHEBI:29105"/>
        <note>catalytic</note>
    </ligand>
</feature>
<feature type="region of interest" description="GTP cyclohydrolase II" evidence="19">
    <location>
        <begin position="200"/>
        <end position="397"/>
    </location>
</feature>
<comment type="pathway">
    <text evidence="5 19">Cofactor biosynthesis; riboflavin biosynthesis; 2-hydroxy-3-oxobutyl phosphate from D-ribulose 5-phosphate: step 1/1.</text>
</comment>
<dbReference type="PIRSF" id="PIRSF001259">
    <property type="entry name" value="RibA"/>
    <property type="match status" value="1"/>
</dbReference>
<feature type="region of interest" description="DHBP synthase" evidence="19">
    <location>
        <begin position="1"/>
        <end position="199"/>
    </location>
</feature>
<dbReference type="Gene3D" id="3.40.50.10990">
    <property type="entry name" value="GTP cyclohydrolase II"/>
    <property type="match status" value="1"/>
</dbReference>
<evidence type="ECO:0000256" key="6">
    <source>
        <dbReference type="ARBA" id="ARBA00005520"/>
    </source>
</evidence>
<comment type="similarity">
    <text evidence="19">In the C-terminal section; belongs to the GTP cyclohydrolase II family.</text>
</comment>
<feature type="binding site" evidence="19">
    <location>
        <begin position="292"/>
        <end position="294"/>
    </location>
    <ligand>
        <name>GTP</name>
        <dbReference type="ChEBI" id="CHEBI:37565"/>
    </ligand>
</feature>
<dbReference type="PANTHER" id="PTHR21327:SF18">
    <property type="entry name" value="3,4-DIHYDROXY-2-BUTANONE 4-PHOSPHATE SYNTHASE"/>
    <property type="match status" value="1"/>
</dbReference>
<dbReference type="UniPathway" id="UPA00275">
    <property type="reaction ID" value="UER00399"/>
</dbReference>
<comment type="cofactor">
    <cofactor evidence="19">
        <name>Mg(2+)</name>
        <dbReference type="ChEBI" id="CHEBI:18420"/>
    </cofactor>
    <cofactor evidence="19">
        <name>Mn(2+)</name>
        <dbReference type="ChEBI" id="CHEBI:29035"/>
    </cofactor>
    <text evidence="19">Binds 2 divalent metal cations per subunit. Magnesium or manganese.</text>
</comment>
<feature type="binding site" evidence="19">
    <location>
        <begin position="249"/>
        <end position="253"/>
    </location>
    <ligand>
        <name>GTP</name>
        <dbReference type="ChEBI" id="CHEBI:37565"/>
    </ligand>
</feature>
<reference evidence="21 22" key="1">
    <citation type="submission" date="2014-03" db="EMBL/GenBank/DDBJ databases">
        <title>Genome sequence of Clostridium litorale W6, DSM 5388.</title>
        <authorList>
            <person name="Poehlein A."/>
            <person name="Jagirdar A."/>
            <person name="Khonsari B."/>
            <person name="Chibani C.M."/>
            <person name="Gutierrez Gutierrez D.A."/>
            <person name="Davydova E."/>
            <person name="Alghaithi H.S."/>
            <person name="Nair K.P."/>
            <person name="Dhamotharan K."/>
            <person name="Chandran L."/>
            <person name="G W."/>
            <person name="Daniel R."/>
        </authorList>
    </citation>
    <scope>NUCLEOTIDE SEQUENCE [LARGE SCALE GENOMIC DNA]</scope>
    <source>
        <strain evidence="21 22">W6</strain>
    </source>
</reference>
<feature type="binding site" evidence="19">
    <location>
        <position position="354"/>
    </location>
    <ligand>
        <name>GTP</name>
        <dbReference type="ChEBI" id="CHEBI:37565"/>
    </ligand>
</feature>
<evidence type="ECO:0000256" key="8">
    <source>
        <dbReference type="ARBA" id="ARBA00022723"/>
    </source>
</evidence>
<evidence type="ECO:0000313" key="22">
    <source>
        <dbReference type="Proteomes" id="UP000027946"/>
    </source>
</evidence>
<dbReference type="eggNOG" id="COG0807">
    <property type="taxonomic scope" value="Bacteria"/>
</dbReference>
<feature type="binding site" evidence="19">
    <location>
        <position position="270"/>
    </location>
    <ligand>
        <name>GTP</name>
        <dbReference type="ChEBI" id="CHEBI:37565"/>
    </ligand>
</feature>
<dbReference type="SUPFAM" id="SSF142695">
    <property type="entry name" value="RibA-like"/>
    <property type="match status" value="1"/>
</dbReference>
<keyword evidence="16 19" id="KW-0511">Multifunctional enzyme</keyword>
<evidence type="ECO:0000256" key="10">
    <source>
        <dbReference type="ARBA" id="ARBA00022801"/>
    </source>
</evidence>
<dbReference type="OrthoDB" id="9793111at2"/>
<evidence type="ECO:0000256" key="1">
    <source>
        <dbReference type="ARBA" id="ARBA00000141"/>
    </source>
</evidence>
<dbReference type="GO" id="GO:0005829">
    <property type="term" value="C:cytosol"/>
    <property type="evidence" value="ECO:0007669"/>
    <property type="project" value="TreeGrafter"/>
</dbReference>
<feature type="binding site" evidence="19">
    <location>
        <position position="314"/>
    </location>
    <ligand>
        <name>GTP</name>
        <dbReference type="ChEBI" id="CHEBI:37565"/>
    </ligand>
</feature>
<dbReference type="eggNOG" id="COG0108">
    <property type="taxonomic scope" value="Bacteria"/>
</dbReference>
<dbReference type="FunFam" id="3.90.870.10:FF:000001">
    <property type="entry name" value="Riboflavin biosynthesis protein RibBA"/>
    <property type="match status" value="1"/>
</dbReference>
<dbReference type="Proteomes" id="UP000027946">
    <property type="component" value="Unassembled WGS sequence"/>
</dbReference>
<dbReference type="InterPro" id="IPR036144">
    <property type="entry name" value="RibA-like_sf"/>
</dbReference>
<evidence type="ECO:0000256" key="14">
    <source>
        <dbReference type="ARBA" id="ARBA00023211"/>
    </source>
</evidence>
<dbReference type="NCBIfam" id="NF001591">
    <property type="entry name" value="PRK00393.1"/>
    <property type="match status" value="1"/>
</dbReference>
<evidence type="ECO:0000256" key="12">
    <source>
        <dbReference type="ARBA" id="ARBA00022842"/>
    </source>
</evidence>
<dbReference type="InterPro" id="IPR016299">
    <property type="entry name" value="Riboflavin_synth_RibBA"/>
</dbReference>
<feature type="active site" description="Proton acceptor; for GTP cyclohydrolase activity" evidence="19">
    <location>
        <position position="326"/>
    </location>
</feature>
<protein>
    <recommendedName>
        <fullName evidence="19">Riboflavin biosynthesis protein RibBA</fullName>
    </recommendedName>
    <domain>
        <recommendedName>
            <fullName evidence="19">3,4-dihydroxy-2-butanone 4-phosphate synthase</fullName>
            <shortName evidence="19">DHBP synthase</shortName>
            <ecNumber evidence="19">4.1.99.12</ecNumber>
        </recommendedName>
    </domain>
    <domain>
        <recommendedName>
            <fullName evidence="19">GTP cyclohydrolase-2</fullName>
            <ecNumber evidence="19">3.5.4.25</ecNumber>
        </recommendedName>
        <alternativeName>
            <fullName evidence="19">GTP cyclohydrolase II</fullName>
        </alternativeName>
    </domain>
</protein>
<evidence type="ECO:0000256" key="7">
    <source>
        <dbReference type="ARBA" id="ARBA00022619"/>
    </source>
</evidence>
<evidence type="ECO:0000256" key="15">
    <source>
        <dbReference type="ARBA" id="ARBA00023239"/>
    </source>
</evidence>
<evidence type="ECO:0000256" key="4">
    <source>
        <dbReference type="ARBA" id="ARBA00004853"/>
    </source>
</evidence>
<feature type="binding site" evidence="19">
    <location>
        <position position="27"/>
    </location>
    <ligand>
        <name>Mg(2+)</name>
        <dbReference type="ChEBI" id="CHEBI:18420"/>
        <label>2</label>
    </ligand>
</feature>
<feature type="binding site" evidence="19">
    <location>
        <position position="141"/>
    </location>
    <ligand>
        <name>Mg(2+)</name>
        <dbReference type="ChEBI" id="CHEBI:18420"/>
        <label>2</label>
    </ligand>
</feature>
<evidence type="ECO:0000256" key="5">
    <source>
        <dbReference type="ARBA" id="ARBA00004904"/>
    </source>
</evidence>
<feature type="binding site" evidence="19">
    <location>
        <position position="162"/>
    </location>
    <ligand>
        <name>D-ribulose 5-phosphate</name>
        <dbReference type="ChEBI" id="CHEBI:58121"/>
    </ligand>
</feature>
<dbReference type="Pfam" id="PF00925">
    <property type="entry name" value="GTP_cyclohydro2"/>
    <property type="match status" value="1"/>
</dbReference>
<dbReference type="InterPro" id="IPR032677">
    <property type="entry name" value="GTP_cyclohydro_II"/>
</dbReference>
<evidence type="ECO:0000259" key="20">
    <source>
        <dbReference type="Pfam" id="PF00925"/>
    </source>
</evidence>
<evidence type="ECO:0000256" key="19">
    <source>
        <dbReference type="HAMAP-Rule" id="MF_01283"/>
    </source>
</evidence>
<feature type="domain" description="GTP cyclohydrolase II" evidence="20">
    <location>
        <begin position="206"/>
        <end position="366"/>
    </location>
</feature>
<dbReference type="NCBIfam" id="TIGR00505">
    <property type="entry name" value="ribA"/>
    <property type="match status" value="1"/>
</dbReference>
<dbReference type="SUPFAM" id="SSF55821">
    <property type="entry name" value="YrdC/RibB"/>
    <property type="match status" value="1"/>
</dbReference>
<dbReference type="NCBIfam" id="NF006803">
    <property type="entry name" value="PRK09311.1"/>
    <property type="match status" value="1"/>
</dbReference>
<dbReference type="HAMAP" id="MF_00179">
    <property type="entry name" value="RibA"/>
    <property type="match status" value="1"/>
</dbReference>
<dbReference type="HAMAP" id="MF_01283">
    <property type="entry name" value="RibBA"/>
    <property type="match status" value="1"/>
</dbReference>
<dbReference type="CDD" id="cd00641">
    <property type="entry name" value="GTP_cyclohydro2"/>
    <property type="match status" value="1"/>
</dbReference>
<feature type="binding site" evidence="19">
    <location>
        <position position="27"/>
    </location>
    <ligand>
        <name>Mg(2+)</name>
        <dbReference type="ChEBI" id="CHEBI:18420"/>
        <label>1</label>
    </ligand>
</feature>
<proteinExistence type="inferred from homology"/>
<dbReference type="Gene3D" id="3.90.870.10">
    <property type="entry name" value="DHBP synthase"/>
    <property type="match status" value="1"/>
</dbReference>
<dbReference type="GO" id="GO:0008270">
    <property type="term" value="F:zinc ion binding"/>
    <property type="evidence" value="ECO:0007669"/>
    <property type="project" value="UniProtKB-UniRule"/>
</dbReference>
<keyword evidence="7 19" id="KW-0686">Riboflavin biosynthesis</keyword>